<feature type="domain" description="Peptidase M3A/M3B catalytic" evidence="7">
    <location>
        <begin position="196"/>
        <end position="575"/>
    </location>
</feature>
<evidence type="ECO:0000256" key="6">
    <source>
        <dbReference type="RuleBase" id="RU003435"/>
    </source>
</evidence>
<dbReference type="GO" id="GO:0004181">
    <property type="term" value="F:metallocarboxypeptidase activity"/>
    <property type="evidence" value="ECO:0007669"/>
    <property type="project" value="InterPro"/>
</dbReference>
<organism evidence="9">
    <name type="scientific">Halalkalibacterium halodurans</name>
    <name type="common">Bacillus halodurans</name>
    <dbReference type="NCBI Taxonomy" id="86665"/>
    <lineage>
        <taxon>Bacteria</taxon>
        <taxon>Bacillati</taxon>
        <taxon>Bacillota</taxon>
        <taxon>Bacilli</taxon>
        <taxon>Bacillales</taxon>
        <taxon>Bacillaceae</taxon>
        <taxon>Halalkalibacterium (ex Joshi et al. 2022)</taxon>
    </lineage>
</organism>
<evidence type="ECO:0000256" key="3">
    <source>
        <dbReference type="ARBA" id="ARBA00022801"/>
    </source>
</evidence>
<keyword evidence="5 6" id="KW-0482">Metalloprotease</keyword>
<keyword evidence="3 6" id="KW-0378">Hydrolase</keyword>
<dbReference type="GO" id="GO:0046872">
    <property type="term" value="F:metal ion binding"/>
    <property type="evidence" value="ECO:0007669"/>
    <property type="project" value="UniProtKB-UniRule"/>
</dbReference>
<dbReference type="InterPro" id="IPR011977">
    <property type="entry name" value="Pept_M3B_clade3"/>
</dbReference>
<gene>
    <name evidence="9" type="ORF">AMD02_19485</name>
</gene>
<reference evidence="9" key="1">
    <citation type="submission" date="2015-08" db="EMBL/GenBank/DDBJ databases">
        <title>Complete DNA Sequence of Pseudomonas syringae pv. actinidiae, the Causal Agent of Kiwifruit Canker Disease.</title>
        <authorList>
            <person name="Rikkerink E.H.A."/>
            <person name="Fineran P.C."/>
        </authorList>
    </citation>
    <scope>NUCLEOTIDE SEQUENCE</scope>
    <source>
        <strain evidence="9">DSM 13666</strain>
    </source>
</reference>
<evidence type="ECO:0000259" key="7">
    <source>
        <dbReference type="Pfam" id="PF01432"/>
    </source>
</evidence>
<dbReference type="InterPro" id="IPR001333">
    <property type="entry name" value="Peptidase_M32_Taq"/>
</dbReference>
<name>A0A0M0KD67_ALKHA</name>
<protein>
    <submittedName>
        <fullName evidence="9">Oligoendopeptidase</fullName>
    </submittedName>
</protein>
<dbReference type="PANTHER" id="PTHR34217">
    <property type="entry name" value="METAL-DEPENDENT CARBOXYPEPTIDASE"/>
    <property type="match status" value="1"/>
</dbReference>
<comment type="similarity">
    <text evidence="6">Belongs to the peptidase M3 family.</text>
</comment>
<dbReference type="InterPro" id="IPR042088">
    <property type="entry name" value="OligoPept_F_C"/>
</dbReference>
<sequence>MKYPQVWDLDTFFKGGSQSSDFQHFVKETEELVDKLVASTSAKMTLAQLVNELVNVQKVMQRLRHGAAFVSCLKAQNVKDEHAVQWQGKLNELQAKLQNIWVELEATFVRMEDGEWQELLNHPQLSDITFSLNERRQAAAEKLAPEQEKLAAQLAVDGYHAWGEVYNQAVGRMEIPFEEDGETKRLSPGQLSNRLSSKDRKVRKRASKAYAEAWKKEAPLFASTLNHLAGFRLNLYRARGWNDVLKEPLLINRMKRKTLDAMWSVINENKPKFYEFMDRKAKLLGVDKLAMHDIHAPLPNGGNDKIAYDDACELIIRHFRKVSPKLARFTEGALRDGWVEAEDRPGKRPGGFCTSFPLAKQSRIFMTYNGTMSNVATLAHELGHAYHGYCLKDKAPLAQRYAMNVAETASTFAETIVADALVQEAKTETLKLSLLENKVNRAIAFIMNIHARFLFETRFYEARKQKRLSVKELCDLMEEAQREAYGNQLSSYSPTLWAHKLHFHITGVPFYNFPYTFGYLFSIGIYQLALEKGASFEDDYIALLQDTASMTVEELALKHVGADLTKRDFWQSAMDLIIKDVDLFLEMTS</sequence>
<dbReference type="Pfam" id="PF01432">
    <property type="entry name" value="Peptidase_M3"/>
    <property type="match status" value="1"/>
</dbReference>
<evidence type="ECO:0000256" key="2">
    <source>
        <dbReference type="ARBA" id="ARBA00022723"/>
    </source>
</evidence>
<evidence type="ECO:0000256" key="1">
    <source>
        <dbReference type="ARBA" id="ARBA00022670"/>
    </source>
</evidence>
<dbReference type="NCBIfam" id="TIGR02290">
    <property type="entry name" value="M3_fam_3"/>
    <property type="match status" value="1"/>
</dbReference>
<dbReference type="Gene3D" id="1.10.287.830">
    <property type="entry name" value="putative peptidase helix hairpin domain like"/>
    <property type="match status" value="1"/>
</dbReference>
<dbReference type="GO" id="GO:0006508">
    <property type="term" value="P:proteolysis"/>
    <property type="evidence" value="ECO:0007669"/>
    <property type="project" value="UniProtKB-KW"/>
</dbReference>
<keyword evidence="1 6" id="KW-0645">Protease</keyword>
<dbReference type="Gene3D" id="1.20.140.70">
    <property type="entry name" value="Oligopeptidase f, N-terminal domain"/>
    <property type="match status" value="1"/>
</dbReference>
<dbReference type="Gene3D" id="1.10.1370.20">
    <property type="entry name" value="Oligoendopeptidase f, C-terminal domain"/>
    <property type="match status" value="1"/>
</dbReference>
<dbReference type="AlphaFoldDB" id="A0A0M0KD67"/>
<dbReference type="GO" id="GO:0004222">
    <property type="term" value="F:metalloendopeptidase activity"/>
    <property type="evidence" value="ECO:0007669"/>
    <property type="project" value="InterPro"/>
</dbReference>
<dbReference type="InterPro" id="IPR013647">
    <property type="entry name" value="OligopepF_N_dom"/>
</dbReference>
<dbReference type="GeneID" id="87596416"/>
<dbReference type="Pfam" id="PF08439">
    <property type="entry name" value="Peptidase_M3_N"/>
    <property type="match status" value="1"/>
</dbReference>
<dbReference type="InterPro" id="IPR034006">
    <property type="entry name" value="M3B_PepF_2"/>
</dbReference>
<evidence type="ECO:0000256" key="4">
    <source>
        <dbReference type="ARBA" id="ARBA00022833"/>
    </source>
</evidence>
<dbReference type="PANTHER" id="PTHR34217:SF1">
    <property type="entry name" value="CARBOXYPEPTIDASE 1"/>
    <property type="match status" value="1"/>
</dbReference>
<feature type="domain" description="Oligopeptidase F N-terminal" evidence="8">
    <location>
        <begin position="109"/>
        <end position="174"/>
    </location>
</feature>
<dbReference type="InterPro" id="IPR001567">
    <property type="entry name" value="Pept_M3A_M3B_dom"/>
</dbReference>
<evidence type="ECO:0000256" key="5">
    <source>
        <dbReference type="ARBA" id="ARBA00023049"/>
    </source>
</evidence>
<dbReference type="EMBL" id="LILD01000014">
    <property type="protein sequence ID" value="KOO36358.1"/>
    <property type="molecule type" value="Genomic_DNA"/>
</dbReference>
<comment type="caution">
    <text evidence="9">The sequence shown here is derived from an EMBL/GenBank/DDBJ whole genome shotgun (WGS) entry which is preliminary data.</text>
</comment>
<keyword evidence="4 6" id="KW-0862">Zinc</keyword>
<evidence type="ECO:0000313" key="9">
    <source>
        <dbReference type="EMBL" id="KOO36358.1"/>
    </source>
</evidence>
<comment type="cofactor">
    <cofactor evidence="6">
        <name>Zn(2+)</name>
        <dbReference type="ChEBI" id="CHEBI:29105"/>
    </cofactor>
    <text evidence="6">Binds 1 zinc ion.</text>
</comment>
<keyword evidence="2 6" id="KW-0479">Metal-binding</keyword>
<evidence type="ECO:0000259" key="8">
    <source>
        <dbReference type="Pfam" id="PF08439"/>
    </source>
</evidence>
<dbReference type="CDD" id="cd09607">
    <property type="entry name" value="M3B_PepF"/>
    <property type="match status" value="1"/>
</dbReference>
<dbReference type="RefSeq" id="WP_053432563.1">
    <property type="nucleotide sequence ID" value="NZ_CP040441.1"/>
</dbReference>
<dbReference type="SUPFAM" id="SSF55486">
    <property type="entry name" value="Metalloproteases ('zincins'), catalytic domain"/>
    <property type="match status" value="1"/>
</dbReference>
<accession>A0A0M0KD67</accession>
<proteinExistence type="inferred from homology"/>
<dbReference type="PATRIC" id="fig|136160.3.peg.3882"/>